<proteinExistence type="predicted"/>
<organism evidence="2 3">
    <name type="scientific">Grus japonensis</name>
    <name type="common">Japanese crane</name>
    <name type="synonym">Red-crowned crane</name>
    <dbReference type="NCBI Taxonomy" id="30415"/>
    <lineage>
        <taxon>Eukaryota</taxon>
        <taxon>Metazoa</taxon>
        <taxon>Chordata</taxon>
        <taxon>Craniata</taxon>
        <taxon>Vertebrata</taxon>
        <taxon>Euteleostomi</taxon>
        <taxon>Archelosauria</taxon>
        <taxon>Archosauria</taxon>
        <taxon>Dinosauria</taxon>
        <taxon>Saurischia</taxon>
        <taxon>Theropoda</taxon>
        <taxon>Coelurosauria</taxon>
        <taxon>Aves</taxon>
        <taxon>Neognathae</taxon>
        <taxon>Neoaves</taxon>
        <taxon>Gruiformes</taxon>
        <taxon>Gruidae</taxon>
        <taxon>Grus</taxon>
    </lineage>
</organism>
<feature type="region of interest" description="Disordered" evidence="1">
    <location>
        <begin position="1"/>
        <end position="25"/>
    </location>
</feature>
<keyword evidence="3" id="KW-1185">Reference proteome</keyword>
<dbReference type="Proteomes" id="UP001623348">
    <property type="component" value="Unassembled WGS sequence"/>
</dbReference>
<comment type="caution">
    <text evidence="2">The sequence shown here is derived from an EMBL/GenBank/DDBJ whole genome shotgun (WGS) entry which is preliminary data.</text>
</comment>
<evidence type="ECO:0000313" key="2">
    <source>
        <dbReference type="EMBL" id="GAB0204295.1"/>
    </source>
</evidence>
<sequence length="173" mass="18146">MPSGFKTDPPWAKAKHTSNGGSASGITELRMGKSCCATTASRGVRICERNNSADTKVSEEGGGGGAPGAGVEIPLQPMEVEEHGEAVCSLAAHGGPWWSRDSPAARGEPHAGAGGCALKEAVTPWEARAGVAYRQDLWPHGERTPRWSRFAGKACDPMGDPLWSSLFLKDCTT</sequence>
<name>A0ABC9Y2M9_GRUJA</name>
<evidence type="ECO:0000256" key="1">
    <source>
        <dbReference type="SAM" id="MobiDB-lite"/>
    </source>
</evidence>
<dbReference type="EMBL" id="BAAFJT010000040">
    <property type="protein sequence ID" value="GAB0204295.1"/>
    <property type="molecule type" value="Genomic_DNA"/>
</dbReference>
<dbReference type="AlphaFoldDB" id="A0ABC9Y2M9"/>
<evidence type="ECO:0000313" key="3">
    <source>
        <dbReference type="Proteomes" id="UP001623348"/>
    </source>
</evidence>
<accession>A0ABC9Y2M9</accession>
<protein>
    <submittedName>
        <fullName evidence="2">EH domain-containing protein 4</fullName>
    </submittedName>
</protein>
<gene>
    <name evidence="2" type="ORF">GRJ2_002895100</name>
</gene>
<reference evidence="2 3" key="1">
    <citation type="submission" date="2024-06" db="EMBL/GenBank/DDBJ databases">
        <title>The draft genome of Grus japonensis, version 3.</title>
        <authorList>
            <person name="Nabeshima K."/>
            <person name="Suzuki S."/>
            <person name="Onuma M."/>
        </authorList>
    </citation>
    <scope>NUCLEOTIDE SEQUENCE [LARGE SCALE GENOMIC DNA]</scope>
    <source>
        <strain evidence="2 3">451A</strain>
    </source>
</reference>